<organism evidence="1">
    <name type="scientific">Caldisericum exile</name>
    <dbReference type="NCBI Taxonomy" id="693075"/>
    <lineage>
        <taxon>Bacteria</taxon>
        <taxon>Pseudomonadati</taxon>
        <taxon>Caldisericota/Cryosericota group</taxon>
        <taxon>Caldisericota</taxon>
        <taxon>Caldisericia</taxon>
        <taxon>Caldisericales</taxon>
        <taxon>Caldisericaceae</taxon>
        <taxon>Caldisericum</taxon>
    </lineage>
</organism>
<protein>
    <submittedName>
        <fullName evidence="1">Uncharacterized protein</fullName>
    </submittedName>
</protein>
<dbReference type="EMBL" id="DTHV01000029">
    <property type="protein sequence ID" value="HGW60008.1"/>
    <property type="molecule type" value="Genomic_DNA"/>
</dbReference>
<gene>
    <name evidence="1" type="ORF">ENV82_00975</name>
</gene>
<evidence type="ECO:0000313" key="1">
    <source>
        <dbReference type="EMBL" id="HGW60008.1"/>
    </source>
</evidence>
<reference evidence="1" key="1">
    <citation type="journal article" date="2020" name="mSystems">
        <title>Genome- and Community-Level Interaction Insights into Carbon Utilization and Element Cycling Functions of Hydrothermarchaeota in Hydrothermal Sediment.</title>
        <authorList>
            <person name="Zhou Z."/>
            <person name="Liu Y."/>
            <person name="Xu W."/>
            <person name="Pan J."/>
            <person name="Luo Z.H."/>
            <person name="Li M."/>
        </authorList>
    </citation>
    <scope>NUCLEOTIDE SEQUENCE [LARGE SCALE GENOMIC DNA]</scope>
    <source>
        <strain evidence="1">SpSt-794</strain>
    </source>
</reference>
<name>A0A7C4TVA8_9BACT</name>
<accession>A0A7C4TVA8</accession>
<comment type="caution">
    <text evidence="1">The sequence shown here is derived from an EMBL/GenBank/DDBJ whole genome shotgun (WGS) entry which is preliminary data.</text>
</comment>
<sequence>MKKEVIDKYVKDLPDLLEEVRKIPKEEIRTFIGQTPPYENMIIFLFGYLFKFFKFEELPQFNNTFPDALIAFDGELLPIEFEVFSSDFKRHEYDKEMRYLIVCWRHDWDKCPNNIDVLALEDFWNLAKEKS</sequence>
<dbReference type="AlphaFoldDB" id="A0A7C4TVA8"/>
<proteinExistence type="predicted"/>